<proteinExistence type="predicted"/>
<gene>
    <name evidence="3" type="ORF">CDO81_19315</name>
</gene>
<dbReference type="RefSeq" id="WP_088484870.1">
    <property type="nucleotide sequence ID" value="NZ_JBCNLH010000011.1"/>
</dbReference>
<dbReference type="InterPro" id="IPR013424">
    <property type="entry name" value="Ice-binding_C"/>
</dbReference>
<evidence type="ECO:0000259" key="2">
    <source>
        <dbReference type="Pfam" id="PF07589"/>
    </source>
</evidence>
<protein>
    <recommendedName>
        <fullName evidence="2">Ice-binding protein C-terminal domain-containing protein</fullName>
    </recommendedName>
</protein>
<feature type="chain" id="PRO_5012377536" description="Ice-binding protein C-terminal domain-containing protein" evidence="1">
    <location>
        <begin position="23"/>
        <end position="255"/>
    </location>
</feature>
<evidence type="ECO:0000313" key="4">
    <source>
        <dbReference type="Proteomes" id="UP000197446"/>
    </source>
</evidence>
<keyword evidence="4" id="KW-1185">Reference proteome</keyword>
<accession>A0A254N2E0</accession>
<dbReference type="AlphaFoldDB" id="A0A254N2E0"/>
<evidence type="ECO:0000313" key="3">
    <source>
        <dbReference type="EMBL" id="OWR02349.1"/>
    </source>
</evidence>
<name>A0A254N2E0_9BURK</name>
<reference evidence="3 4" key="1">
    <citation type="journal article" date="2007" name="Int. J. Syst. Evol. Microbiol.">
        <title>Description of Pelomonas aquatica sp. nov. and Pelomonas puraquae sp. nov., isolated from industrial and haemodialysis water.</title>
        <authorList>
            <person name="Gomila M."/>
            <person name="Bowien B."/>
            <person name="Falsen E."/>
            <person name="Moore E.R."/>
            <person name="Lalucat J."/>
        </authorList>
    </citation>
    <scope>NUCLEOTIDE SEQUENCE [LARGE SCALE GENOMIC DNA]</scope>
    <source>
        <strain evidence="3 4">CCUG 52769</strain>
    </source>
</reference>
<sequence>MQLNQVLCAALLAVGLAQTASADVTIDPTSALVVNGALGGSAPTGFGASSLAGNGVNKGEFYISATALFGQAVKISDIASMSFWTNKAQGAGAPDWTLLLYTAKQQGDSSWYHTRLNAEPYFVASPTATAGAWHQWTTGGSEALKFYDQPRSNTFGTYTDPTWSELLAGAVTWDGAGQTGATVDYREEFVNVFSLQTGSGWANGFTGQVDGLTITLVSGLSASVNFEGNVIPEPASLALVGVALAGLGVMRRRKA</sequence>
<comment type="caution">
    <text evidence="3">The sequence shown here is derived from an EMBL/GenBank/DDBJ whole genome shotgun (WGS) entry which is preliminary data.</text>
</comment>
<keyword evidence="1" id="KW-0732">Signal</keyword>
<dbReference type="Pfam" id="PF07589">
    <property type="entry name" value="PEP-CTERM"/>
    <property type="match status" value="1"/>
</dbReference>
<feature type="domain" description="Ice-binding protein C-terminal" evidence="2">
    <location>
        <begin position="231"/>
        <end position="252"/>
    </location>
</feature>
<evidence type="ECO:0000256" key="1">
    <source>
        <dbReference type="SAM" id="SignalP"/>
    </source>
</evidence>
<organism evidence="3 4">
    <name type="scientific">Roseateles puraquae</name>
    <dbReference type="NCBI Taxonomy" id="431059"/>
    <lineage>
        <taxon>Bacteria</taxon>
        <taxon>Pseudomonadati</taxon>
        <taxon>Pseudomonadota</taxon>
        <taxon>Betaproteobacteria</taxon>
        <taxon>Burkholderiales</taxon>
        <taxon>Sphaerotilaceae</taxon>
        <taxon>Roseateles</taxon>
    </lineage>
</organism>
<dbReference type="Proteomes" id="UP000197446">
    <property type="component" value="Unassembled WGS sequence"/>
</dbReference>
<dbReference type="EMBL" id="NISI01000009">
    <property type="protein sequence ID" value="OWR02349.1"/>
    <property type="molecule type" value="Genomic_DNA"/>
</dbReference>
<feature type="signal peptide" evidence="1">
    <location>
        <begin position="1"/>
        <end position="22"/>
    </location>
</feature>
<dbReference type="NCBIfam" id="TIGR02595">
    <property type="entry name" value="PEP_CTERM"/>
    <property type="match status" value="1"/>
</dbReference>